<keyword evidence="2" id="KW-1003">Cell membrane</keyword>
<evidence type="ECO:0000256" key="6">
    <source>
        <dbReference type="SAM" id="Phobius"/>
    </source>
</evidence>
<dbReference type="Proteomes" id="UP001165652">
    <property type="component" value="Unassembled WGS sequence"/>
</dbReference>
<organism evidence="7 8">
    <name type="scientific">Rhodoplanes tepidamans</name>
    <name type="common">Rhodoplanes cryptolactis</name>
    <dbReference type="NCBI Taxonomy" id="200616"/>
    <lineage>
        <taxon>Bacteria</taxon>
        <taxon>Pseudomonadati</taxon>
        <taxon>Pseudomonadota</taxon>
        <taxon>Alphaproteobacteria</taxon>
        <taxon>Hyphomicrobiales</taxon>
        <taxon>Nitrobacteraceae</taxon>
        <taxon>Rhodoplanes</taxon>
    </lineage>
</organism>
<evidence type="ECO:0000256" key="4">
    <source>
        <dbReference type="ARBA" id="ARBA00022989"/>
    </source>
</evidence>
<evidence type="ECO:0000256" key="1">
    <source>
        <dbReference type="ARBA" id="ARBA00004651"/>
    </source>
</evidence>
<dbReference type="EMBL" id="JAQQLI010000001">
    <property type="protein sequence ID" value="MDC7784389.1"/>
    <property type="molecule type" value="Genomic_DNA"/>
</dbReference>
<dbReference type="PANTHER" id="PTHR30482:SF20">
    <property type="entry name" value="HIGH-AFFINITY BRANCHED-CHAIN AMINO ACID TRANSPORT SYSTEM PERMEASE PROTEIN LIVM"/>
    <property type="match status" value="1"/>
</dbReference>
<comment type="subcellular location">
    <subcellularLocation>
        <location evidence="1">Cell membrane</location>
        <topology evidence="1">Multi-pass membrane protein</topology>
    </subcellularLocation>
</comment>
<dbReference type="RefSeq" id="WP_272775232.1">
    <property type="nucleotide sequence ID" value="NZ_JAQQLI010000001.1"/>
</dbReference>
<dbReference type="CDD" id="cd06581">
    <property type="entry name" value="TM_PBP1_LivM_like"/>
    <property type="match status" value="1"/>
</dbReference>
<reference evidence="7" key="2">
    <citation type="submission" date="2023-02" db="EMBL/GenBank/DDBJ databases">
        <authorList>
            <person name="Rayyan A."/>
            <person name="Meyer T."/>
            <person name="Kyndt J.A."/>
        </authorList>
    </citation>
    <scope>NUCLEOTIDE SEQUENCE</scope>
    <source>
        <strain evidence="7">DSM 9987</strain>
    </source>
</reference>
<dbReference type="Pfam" id="PF02653">
    <property type="entry name" value="BPD_transp_2"/>
    <property type="match status" value="1"/>
</dbReference>
<sequence length="339" mass="35983">MFSVFLIPKATGSRTAALAAWGVWLALLAGLAAYGLFGTRLFVLSTLATVFMYVVLTQAWNLLGGYGGYLNFGLVTFFGIGAYTTGILFQYHELSPFLTAPLAGVAAAIAGLAIGIPTLRLRGAYFALVTMIVTFAVQILALDLTITQGALGIYLPALPLKPIAVERLFYFVFLGLAVLVTALVWAVEHSNIGWALVAIREDEDAAEIVGVRTVEVKWAVNAVTCFIAGVVGGLYAQRIAYIEPTGTFAFDISLNVVLMAVIGGAGFWQGPLIGAPIVLLVADMLRVTVTSEVNRVIFSMIVILIALFVPGGVMGVVSRWRRARQPKPEDAAASGLPAP</sequence>
<gene>
    <name evidence="7" type="ORF">PQJ73_01720</name>
</gene>
<dbReference type="InterPro" id="IPR001851">
    <property type="entry name" value="ABC_transp_permease"/>
</dbReference>
<reference evidence="7" key="1">
    <citation type="journal article" date="2023" name="Microbiol Resour">
        <title>Genome Sequences of Rhodoplanes serenus and Two Thermotolerant Strains, Rhodoplanes tepidamans and 'Rhodoplanes cryptolactis,' Further Refine the Genus.</title>
        <authorList>
            <person name="Rayyan A.A."/>
            <person name="Kyndt J.A."/>
        </authorList>
    </citation>
    <scope>NUCLEOTIDE SEQUENCE</scope>
    <source>
        <strain evidence="7">DSM 9987</strain>
    </source>
</reference>
<protein>
    <submittedName>
        <fullName evidence="7">Branched-chain amino acid ABC transporter permease</fullName>
    </submittedName>
</protein>
<feature type="transmembrane region" description="Helical" evidence="6">
    <location>
        <begin position="96"/>
        <end position="119"/>
    </location>
</feature>
<keyword evidence="5 6" id="KW-0472">Membrane</keyword>
<feature type="transmembrane region" description="Helical" evidence="6">
    <location>
        <begin position="69"/>
        <end position="89"/>
    </location>
</feature>
<feature type="transmembrane region" description="Helical" evidence="6">
    <location>
        <begin position="125"/>
        <end position="147"/>
    </location>
</feature>
<dbReference type="InterPro" id="IPR043428">
    <property type="entry name" value="LivM-like"/>
</dbReference>
<evidence type="ECO:0000313" key="8">
    <source>
        <dbReference type="Proteomes" id="UP001165652"/>
    </source>
</evidence>
<accession>A0ABT5J424</accession>
<feature type="transmembrane region" description="Helical" evidence="6">
    <location>
        <begin position="168"/>
        <end position="187"/>
    </location>
</feature>
<proteinExistence type="predicted"/>
<evidence type="ECO:0000256" key="5">
    <source>
        <dbReference type="ARBA" id="ARBA00023136"/>
    </source>
</evidence>
<feature type="transmembrane region" description="Helical" evidence="6">
    <location>
        <begin position="218"/>
        <end position="236"/>
    </location>
</feature>
<keyword evidence="8" id="KW-1185">Reference proteome</keyword>
<dbReference type="PANTHER" id="PTHR30482">
    <property type="entry name" value="HIGH-AFFINITY BRANCHED-CHAIN AMINO ACID TRANSPORT SYSTEM PERMEASE"/>
    <property type="match status" value="1"/>
</dbReference>
<evidence type="ECO:0000256" key="3">
    <source>
        <dbReference type="ARBA" id="ARBA00022692"/>
    </source>
</evidence>
<feature type="transmembrane region" description="Helical" evidence="6">
    <location>
        <begin position="41"/>
        <end position="63"/>
    </location>
</feature>
<evidence type="ECO:0000256" key="2">
    <source>
        <dbReference type="ARBA" id="ARBA00022475"/>
    </source>
</evidence>
<keyword evidence="4 6" id="KW-1133">Transmembrane helix</keyword>
<evidence type="ECO:0000313" key="7">
    <source>
        <dbReference type="EMBL" id="MDC7784389.1"/>
    </source>
</evidence>
<keyword evidence="3 6" id="KW-0812">Transmembrane</keyword>
<comment type="caution">
    <text evidence="7">The sequence shown here is derived from an EMBL/GenBank/DDBJ whole genome shotgun (WGS) entry which is preliminary data.</text>
</comment>
<feature type="transmembrane region" description="Helical" evidence="6">
    <location>
        <begin position="296"/>
        <end position="317"/>
    </location>
</feature>
<name>A0ABT5J424_RHOTP</name>
<feature type="transmembrane region" description="Helical" evidence="6">
    <location>
        <begin position="15"/>
        <end position="34"/>
    </location>
</feature>